<evidence type="ECO:0000259" key="6">
    <source>
        <dbReference type="PROSITE" id="PS50977"/>
    </source>
</evidence>
<dbReference type="SUPFAM" id="SSF46689">
    <property type="entry name" value="Homeodomain-like"/>
    <property type="match status" value="1"/>
</dbReference>
<evidence type="ECO:0000256" key="2">
    <source>
        <dbReference type="ARBA" id="ARBA00023015"/>
    </source>
</evidence>
<dbReference type="EMBL" id="BKDJ01000001">
    <property type="protein sequence ID" value="GER21874.1"/>
    <property type="molecule type" value="Genomic_DNA"/>
</dbReference>
<evidence type="ECO:0000313" key="8">
    <source>
        <dbReference type="Proteomes" id="UP000325307"/>
    </source>
</evidence>
<protein>
    <recommendedName>
        <fullName evidence="6">HTH tetR-type domain-containing protein</fullName>
    </recommendedName>
</protein>
<keyword evidence="8" id="KW-1185">Reference proteome</keyword>
<name>A0A5A7NLP4_9MICC</name>
<dbReference type="Pfam" id="PF00440">
    <property type="entry name" value="TetR_N"/>
    <property type="match status" value="1"/>
</dbReference>
<keyword evidence="3 5" id="KW-0238">DNA-binding</keyword>
<feature type="DNA-binding region" description="H-T-H motif" evidence="5">
    <location>
        <begin position="31"/>
        <end position="50"/>
    </location>
</feature>
<evidence type="ECO:0000256" key="3">
    <source>
        <dbReference type="ARBA" id="ARBA00023125"/>
    </source>
</evidence>
<gene>
    <name evidence="7" type="ORF">NCCP1664_03710</name>
</gene>
<dbReference type="RefSeq" id="WP_149955367.1">
    <property type="nucleotide sequence ID" value="NZ_BKDJ01000001.1"/>
</dbReference>
<dbReference type="AlphaFoldDB" id="A0A5A7NLP4"/>
<dbReference type="InterPro" id="IPR036271">
    <property type="entry name" value="Tet_transcr_reg_TetR-rel_C_sf"/>
</dbReference>
<evidence type="ECO:0000256" key="1">
    <source>
        <dbReference type="ARBA" id="ARBA00022491"/>
    </source>
</evidence>
<dbReference type="PANTHER" id="PTHR30055">
    <property type="entry name" value="HTH-TYPE TRANSCRIPTIONAL REGULATOR RUTR"/>
    <property type="match status" value="1"/>
</dbReference>
<proteinExistence type="predicted"/>
<dbReference type="InterPro" id="IPR009057">
    <property type="entry name" value="Homeodomain-like_sf"/>
</dbReference>
<accession>A0A5A7NLP4</accession>
<keyword evidence="2" id="KW-0805">Transcription regulation</keyword>
<organism evidence="7 8">
    <name type="scientific">Zafaria cholistanensis</name>
    <dbReference type="NCBI Taxonomy" id="1682741"/>
    <lineage>
        <taxon>Bacteria</taxon>
        <taxon>Bacillati</taxon>
        <taxon>Actinomycetota</taxon>
        <taxon>Actinomycetes</taxon>
        <taxon>Micrococcales</taxon>
        <taxon>Micrococcaceae</taxon>
        <taxon>Zafaria</taxon>
    </lineage>
</organism>
<evidence type="ECO:0000313" key="7">
    <source>
        <dbReference type="EMBL" id="GER21874.1"/>
    </source>
</evidence>
<dbReference type="PROSITE" id="PS50977">
    <property type="entry name" value="HTH_TETR_2"/>
    <property type="match status" value="1"/>
</dbReference>
<dbReference type="InterPro" id="IPR039538">
    <property type="entry name" value="BetI_C"/>
</dbReference>
<feature type="domain" description="HTH tetR-type" evidence="6">
    <location>
        <begin position="8"/>
        <end position="68"/>
    </location>
</feature>
<dbReference type="PANTHER" id="PTHR30055:SF228">
    <property type="entry name" value="TRANSCRIPTIONAL REGULATOR-RELATED"/>
    <property type="match status" value="1"/>
</dbReference>
<keyword evidence="1" id="KW-0678">Repressor</keyword>
<reference evidence="7 8" key="1">
    <citation type="submission" date="2019-09" db="EMBL/GenBank/DDBJ databases">
        <title>Arthrobacter zafarii sp. nov., a moderately thermotolerant and halotolerant actinobacterium isolated from Cholistan desert soil of Pakistan.</title>
        <authorList>
            <person name="Amin A."/>
            <person name="Ahmed I."/>
            <person name="Khalid N."/>
            <person name="Schumann P."/>
            <person name="Busse H.J."/>
            <person name="Khan I.U."/>
            <person name="Li S."/>
            <person name="Li W.J."/>
        </authorList>
    </citation>
    <scope>NUCLEOTIDE SEQUENCE [LARGE SCALE GENOMIC DNA]</scope>
    <source>
        <strain evidence="7 8">NCCP-1664</strain>
    </source>
</reference>
<sequence length="196" mass="22009">MPKVVDHQARRREIVDVVWRLIATDGLEAVTTRRIAAESGYANGVLLYYFKNKDEVITAAFEYVFAATNARVDAACPHRHGLAGLRVLCLEVMPLDHTRYLEARIVLTFWQQALSSPEKSALFADRTSQWRAELGRRLEEAREDGSVSPGTNIGSTVDELMAMLMGLQTLAVLTPQETTPERQLAQLDAFLSRLRH</sequence>
<comment type="caution">
    <text evidence="7">The sequence shown here is derived from an EMBL/GenBank/DDBJ whole genome shotgun (WGS) entry which is preliminary data.</text>
</comment>
<dbReference type="InterPro" id="IPR001647">
    <property type="entry name" value="HTH_TetR"/>
</dbReference>
<dbReference type="GO" id="GO:0003700">
    <property type="term" value="F:DNA-binding transcription factor activity"/>
    <property type="evidence" value="ECO:0007669"/>
    <property type="project" value="TreeGrafter"/>
</dbReference>
<evidence type="ECO:0000256" key="4">
    <source>
        <dbReference type="ARBA" id="ARBA00023163"/>
    </source>
</evidence>
<keyword evidence="4" id="KW-0804">Transcription</keyword>
<dbReference type="GO" id="GO:0000976">
    <property type="term" value="F:transcription cis-regulatory region binding"/>
    <property type="evidence" value="ECO:0007669"/>
    <property type="project" value="TreeGrafter"/>
</dbReference>
<dbReference type="OrthoDB" id="9816296at2"/>
<dbReference type="Pfam" id="PF13977">
    <property type="entry name" value="TetR_C_6"/>
    <property type="match status" value="1"/>
</dbReference>
<dbReference type="Proteomes" id="UP000325307">
    <property type="component" value="Unassembled WGS sequence"/>
</dbReference>
<dbReference type="Gene3D" id="1.10.357.10">
    <property type="entry name" value="Tetracycline Repressor, domain 2"/>
    <property type="match status" value="1"/>
</dbReference>
<dbReference type="SUPFAM" id="SSF48498">
    <property type="entry name" value="Tetracyclin repressor-like, C-terminal domain"/>
    <property type="match status" value="1"/>
</dbReference>
<evidence type="ECO:0000256" key="5">
    <source>
        <dbReference type="PROSITE-ProRule" id="PRU00335"/>
    </source>
</evidence>
<dbReference type="InterPro" id="IPR050109">
    <property type="entry name" value="HTH-type_TetR-like_transc_reg"/>
</dbReference>